<accession>C7RUJ4</accession>
<evidence type="ECO:0000313" key="3">
    <source>
        <dbReference type="EMBL" id="ACV35046.1"/>
    </source>
</evidence>
<reference evidence="3" key="1">
    <citation type="submission" date="2009-08" db="EMBL/GenBank/DDBJ databases">
        <authorList>
            <consortium name="US DOE Joint Genome Institute"/>
            <person name="Lucas S."/>
            <person name="Copeland A."/>
            <person name="Lapidus A."/>
            <person name="Glavina del Rio T."/>
            <person name="Dalin E."/>
            <person name="Tice H."/>
            <person name="Bruce D."/>
            <person name="Barry K."/>
            <person name="Pitluck S."/>
            <person name="Lowry S."/>
            <person name="Larimer F."/>
            <person name="Land M."/>
            <person name="Hauser L."/>
            <person name="Kyrpides N."/>
            <person name="Ivanova N."/>
            <person name="McMahon K.D."/>
            <person name="Hugenholtz P."/>
        </authorList>
    </citation>
    <scope>NUCLEOTIDE SEQUENCE</scope>
    <source>
        <strain evidence="3">UW-1</strain>
    </source>
</reference>
<dbReference type="KEGG" id="app:CAP2UW1_1740"/>
<dbReference type="EMBL" id="CP001715">
    <property type="protein sequence ID" value="ACV35046.1"/>
    <property type="molecule type" value="Genomic_DNA"/>
</dbReference>
<reference evidence="3" key="2">
    <citation type="submission" date="2009-09" db="EMBL/GenBank/DDBJ databases">
        <title>Complete sequence of chromosome of Candidatus Accumulibacter phosphatis clade IIA str. UW-1.</title>
        <authorList>
            <consortium name="US DOE Joint Genome Institute"/>
            <person name="Martin H.G."/>
            <person name="Ivanova N."/>
            <person name="Kunin V."/>
            <person name="Warnecke F."/>
            <person name="Barry K."/>
            <person name="He S."/>
            <person name="Salamov A."/>
            <person name="Szeto E."/>
            <person name="Dalin E."/>
            <person name="Pangilinan J.L."/>
            <person name="Lapidus A."/>
            <person name="Lowry S."/>
            <person name="Kyrpides N.C."/>
            <person name="McMahon K.D."/>
            <person name="Hugenholtz P."/>
        </authorList>
    </citation>
    <scope>NUCLEOTIDE SEQUENCE [LARGE SCALE GENOMIC DNA]</scope>
    <source>
        <strain evidence="3">UW-1</strain>
    </source>
</reference>
<dbReference type="AlphaFoldDB" id="C7RUJ4"/>
<proteinExistence type="predicted"/>
<sequence length="202" mass="21670">MKHLETQPAEQIAHEPRPQKGPMSRLNLLLVTGLLIAGTGYAMTAWWNPLPADRVTEKEKAELITGFTHLRTIAVEQVKDHDVDAALDTMRLDPSLRQAMKHTLDRKAPGSSPTVLARITVWDFASQDGDVVRLSSAGYAIDVALLNEPTIVTLPIDASQTIQITGAHDGGGGITLGVRNGAGKVSLPLITEGQAISLPVNF</sequence>
<name>C7RUJ4_ACCRE</name>
<dbReference type="HOGENOM" id="CLU_1259548_0_0_4"/>
<evidence type="ECO:0000256" key="2">
    <source>
        <dbReference type="SAM" id="Phobius"/>
    </source>
</evidence>
<organism evidence="3">
    <name type="scientific">Accumulibacter regalis</name>
    <dbReference type="NCBI Taxonomy" id="522306"/>
    <lineage>
        <taxon>Bacteria</taxon>
        <taxon>Pseudomonadati</taxon>
        <taxon>Pseudomonadota</taxon>
        <taxon>Betaproteobacteria</taxon>
        <taxon>Candidatus Accumulibacter</taxon>
    </lineage>
</organism>
<dbReference type="STRING" id="522306.CAP2UW1_1740"/>
<gene>
    <name evidence="3" type="ordered locus">CAP2UW1_1740</name>
</gene>
<keyword evidence="2" id="KW-0812">Transmembrane</keyword>
<evidence type="ECO:0000256" key="1">
    <source>
        <dbReference type="SAM" id="MobiDB-lite"/>
    </source>
</evidence>
<keyword evidence="2" id="KW-0472">Membrane</keyword>
<feature type="region of interest" description="Disordered" evidence="1">
    <location>
        <begin position="1"/>
        <end position="21"/>
    </location>
</feature>
<protein>
    <submittedName>
        <fullName evidence="3">Uncharacterized protein</fullName>
    </submittedName>
</protein>
<feature type="transmembrane region" description="Helical" evidence="2">
    <location>
        <begin position="26"/>
        <end position="47"/>
    </location>
</feature>
<keyword evidence="2" id="KW-1133">Transmembrane helix</keyword>
<dbReference type="eggNOG" id="ENOG503372Y">
    <property type="taxonomic scope" value="Bacteria"/>
</dbReference>